<keyword evidence="3" id="KW-0378">Hydrolase</keyword>
<dbReference type="GO" id="GO:0004065">
    <property type="term" value="F:arylsulfatase activity"/>
    <property type="evidence" value="ECO:0007669"/>
    <property type="project" value="TreeGrafter"/>
</dbReference>
<protein>
    <submittedName>
        <fullName evidence="7">Arylsulfatase A-like enzyme</fullName>
    </submittedName>
</protein>
<dbReference type="Pfam" id="PF00884">
    <property type="entry name" value="Sulfatase"/>
    <property type="match status" value="1"/>
</dbReference>
<dbReference type="Gene3D" id="3.30.1120.10">
    <property type="match status" value="1"/>
</dbReference>
<proteinExistence type="inferred from homology"/>
<dbReference type="OrthoDB" id="9764377at2"/>
<keyword evidence="5" id="KW-0732">Signal</keyword>
<reference evidence="7 8" key="1">
    <citation type="submission" date="2018-09" db="EMBL/GenBank/DDBJ databases">
        <title>Genomic Encyclopedia of Type Strains, Phase III (KMG-III): the genomes of soil and plant-associated and newly described type strains.</title>
        <authorList>
            <person name="Whitman W."/>
        </authorList>
    </citation>
    <scope>NUCLEOTIDE SEQUENCE [LARGE SCALE GENOMIC DNA]</scope>
    <source>
        <strain evidence="7 8">CECT 7938</strain>
    </source>
</reference>
<sequence length="494" mass="53998">MKKNLFAIVALLICTSLSAQNTPNIIYILADDLGYGDLSSLNKNSKIKTIHLDKLAAAGMVFTDAHTSSSVCTPSRYSILTGRYNWRTSLQDGVLWSYDPPLIGKERATVASMLKKKGYHTAAIGKWHLGLGWQKDAAGEVDLMKTIQDGPTSHGFDYFFGITASLDIPPYVYIENNKVTATAIDTIAASPGPAFWREGPIGNDFKHAEVLPHLTQKAVDYIGEQQKGKKPFFLYFALPSPHTPILPTADYIGKTGTTPYGDFVLMTDAVVGQLVQAVEKAGLAQNTLIIFTSDNGAAPAANLEQLKQKGHLANYIFRGNKADIYEGGHRVPFIAKWPAMIRAGAVSEATISLTDFMATAAALTDQKLAANEGEDSFSLLPLFKGAKGYQRKYTILHSISGNFSIRHANWKLAFSYGSGGWSAPDESKAKQLNMPAVQLYNLSADISENNNLKAKYPSMVEKMIKELNRIIDQGRSTPGPKVNNDVTVDYEKYL</sequence>
<evidence type="ECO:0000256" key="1">
    <source>
        <dbReference type="ARBA" id="ARBA00008779"/>
    </source>
</evidence>
<keyword evidence="4" id="KW-0106">Calcium</keyword>
<dbReference type="PROSITE" id="PS00523">
    <property type="entry name" value="SULFATASE_1"/>
    <property type="match status" value="1"/>
</dbReference>
<dbReference type="InterPro" id="IPR017850">
    <property type="entry name" value="Alkaline_phosphatase_core_sf"/>
</dbReference>
<feature type="signal peptide" evidence="5">
    <location>
        <begin position="1"/>
        <end position="19"/>
    </location>
</feature>
<evidence type="ECO:0000259" key="6">
    <source>
        <dbReference type="Pfam" id="PF00884"/>
    </source>
</evidence>
<feature type="domain" description="Sulfatase N-terminal" evidence="6">
    <location>
        <begin position="23"/>
        <end position="365"/>
    </location>
</feature>
<name>A0A420BGH8_SPHD1</name>
<keyword evidence="2" id="KW-0479">Metal-binding</keyword>
<dbReference type="RefSeq" id="WP_120257574.1">
    <property type="nucleotide sequence ID" value="NZ_RAPY01000001.1"/>
</dbReference>
<dbReference type="PANTHER" id="PTHR42693:SF53">
    <property type="entry name" value="ENDO-4-O-SULFATASE"/>
    <property type="match status" value="1"/>
</dbReference>
<comment type="caution">
    <text evidence="7">The sequence shown here is derived from an EMBL/GenBank/DDBJ whole genome shotgun (WGS) entry which is preliminary data.</text>
</comment>
<dbReference type="PANTHER" id="PTHR42693">
    <property type="entry name" value="ARYLSULFATASE FAMILY MEMBER"/>
    <property type="match status" value="1"/>
</dbReference>
<dbReference type="GO" id="GO:0046872">
    <property type="term" value="F:metal ion binding"/>
    <property type="evidence" value="ECO:0007669"/>
    <property type="project" value="UniProtKB-KW"/>
</dbReference>
<dbReference type="InterPro" id="IPR024607">
    <property type="entry name" value="Sulfatase_CS"/>
</dbReference>
<dbReference type="PROSITE" id="PS00149">
    <property type="entry name" value="SULFATASE_2"/>
    <property type="match status" value="1"/>
</dbReference>
<gene>
    <name evidence="7" type="ORF">DFQ12_0670</name>
</gene>
<evidence type="ECO:0000313" key="8">
    <source>
        <dbReference type="Proteomes" id="UP000286246"/>
    </source>
</evidence>
<accession>A0A420BGH8</accession>
<evidence type="ECO:0000256" key="4">
    <source>
        <dbReference type="ARBA" id="ARBA00022837"/>
    </source>
</evidence>
<keyword evidence="8" id="KW-1185">Reference proteome</keyword>
<dbReference type="Gene3D" id="3.40.720.10">
    <property type="entry name" value="Alkaline Phosphatase, subunit A"/>
    <property type="match status" value="1"/>
</dbReference>
<comment type="similarity">
    <text evidence="1">Belongs to the sulfatase family.</text>
</comment>
<dbReference type="AlphaFoldDB" id="A0A420BGH8"/>
<evidence type="ECO:0000256" key="2">
    <source>
        <dbReference type="ARBA" id="ARBA00022723"/>
    </source>
</evidence>
<organism evidence="7 8">
    <name type="scientific">Sphingobacterium detergens</name>
    <dbReference type="NCBI Taxonomy" id="1145106"/>
    <lineage>
        <taxon>Bacteria</taxon>
        <taxon>Pseudomonadati</taxon>
        <taxon>Bacteroidota</taxon>
        <taxon>Sphingobacteriia</taxon>
        <taxon>Sphingobacteriales</taxon>
        <taxon>Sphingobacteriaceae</taxon>
        <taxon>Sphingobacterium</taxon>
    </lineage>
</organism>
<evidence type="ECO:0000256" key="3">
    <source>
        <dbReference type="ARBA" id="ARBA00022801"/>
    </source>
</evidence>
<dbReference type="CDD" id="cd16143">
    <property type="entry name" value="ARS_like"/>
    <property type="match status" value="1"/>
</dbReference>
<evidence type="ECO:0000313" key="7">
    <source>
        <dbReference type="EMBL" id="RKE55831.1"/>
    </source>
</evidence>
<dbReference type="InterPro" id="IPR050738">
    <property type="entry name" value="Sulfatase"/>
</dbReference>
<dbReference type="InterPro" id="IPR000917">
    <property type="entry name" value="Sulfatase_N"/>
</dbReference>
<dbReference type="EMBL" id="RAPY01000001">
    <property type="protein sequence ID" value="RKE55831.1"/>
    <property type="molecule type" value="Genomic_DNA"/>
</dbReference>
<evidence type="ECO:0000256" key="5">
    <source>
        <dbReference type="SAM" id="SignalP"/>
    </source>
</evidence>
<dbReference type="Proteomes" id="UP000286246">
    <property type="component" value="Unassembled WGS sequence"/>
</dbReference>
<feature type="chain" id="PRO_5019400382" evidence="5">
    <location>
        <begin position="20"/>
        <end position="494"/>
    </location>
</feature>
<dbReference type="SUPFAM" id="SSF53649">
    <property type="entry name" value="Alkaline phosphatase-like"/>
    <property type="match status" value="1"/>
</dbReference>